<dbReference type="EMBL" id="JABBNU010000001">
    <property type="protein sequence ID" value="NMM46852.1"/>
    <property type="molecule type" value="Genomic_DNA"/>
</dbReference>
<dbReference type="PANTHER" id="PTHR45663:SF11">
    <property type="entry name" value="GEO12009P1"/>
    <property type="match status" value="1"/>
</dbReference>
<evidence type="ECO:0000256" key="4">
    <source>
        <dbReference type="ARBA" id="ARBA00023284"/>
    </source>
</evidence>
<keyword evidence="4" id="KW-0676">Redox-active center</keyword>
<evidence type="ECO:0000256" key="2">
    <source>
        <dbReference type="ARBA" id="ARBA00022982"/>
    </source>
</evidence>
<dbReference type="InterPro" id="IPR013766">
    <property type="entry name" value="Thioredoxin_domain"/>
</dbReference>
<organism evidence="6 7">
    <name type="scientific">Marinigracilibium pacificum</name>
    <dbReference type="NCBI Taxonomy" id="2729599"/>
    <lineage>
        <taxon>Bacteria</taxon>
        <taxon>Pseudomonadati</taxon>
        <taxon>Bacteroidota</taxon>
        <taxon>Cytophagia</taxon>
        <taxon>Cytophagales</taxon>
        <taxon>Flammeovirgaceae</taxon>
        <taxon>Marinigracilibium</taxon>
    </lineage>
</organism>
<dbReference type="PROSITE" id="PS00194">
    <property type="entry name" value="THIOREDOXIN_1"/>
    <property type="match status" value="1"/>
</dbReference>
<dbReference type="PROSITE" id="PS51352">
    <property type="entry name" value="THIOREDOXIN_2"/>
    <property type="match status" value="1"/>
</dbReference>
<dbReference type="CDD" id="cd02947">
    <property type="entry name" value="TRX_family"/>
    <property type="match status" value="1"/>
</dbReference>
<dbReference type="GO" id="GO:0005829">
    <property type="term" value="C:cytosol"/>
    <property type="evidence" value="ECO:0007669"/>
    <property type="project" value="TreeGrafter"/>
</dbReference>
<evidence type="ECO:0000256" key="3">
    <source>
        <dbReference type="ARBA" id="ARBA00023157"/>
    </source>
</evidence>
<dbReference type="InterPro" id="IPR017937">
    <property type="entry name" value="Thioredoxin_CS"/>
</dbReference>
<evidence type="ECO:0000259" key="5">
    <source>
        <dbReference type="PROSITE" id="PS51352"/>
    </source>
</evidence>
<name>A0A848J0T0_9BACT</name>
<proteinExistence type="predicted"/>
<dbReference type="GO" id="GO:0015035">
    <property type="term" value="F:protein-disulfide reductase activity"/>
    <property type="evidence" value="ECO:0007669"/>
    <property type="project" value="TreeGrafter"/>
</dbReference>
<keyword evidence="2" id="KW-0249">Electron transport</keyword>
<keyword evidence="7" id="KW-1185">Reference proteome</keyword>
<sequence length="276" mass="32108">MKKTFTLFLFILVSNSLFSQIIWERDFKMAQAKALEKDQVMLVDFWAVWCGPCKKMDAQLWNTPEINQYSSKFVPLQVDIDRFKDLARKYNITSIPRVMLMTADGEVIWEKNGYVLPDTYLEIFDQLPESLGGLNKTLLEGAEKQNDPVFLTEVALMFQNIGENEAKGEVKREFINKSSYYFKEVQKNSSDENVSIKAELNQYFNEAIKGNYSKALKKLNKIELSNDHVELNQFKSFAIAYCYKSDGDIDSYAKQRALIENQDYLKRLDQLVKEEI</sequence>
<dbReference type="AlphaFoldDB" id="A0A848J0T0"/>
<reference evidence="6 7" key="1">
    <citation type="submission" date="2020-04" db="EMBL/GenBank/DDBJ databases">
        <title>Flammeovirgaceae bacterium KN852 isolated from deep sea.</title>
        <authorList>
            <person name="Zhang D.-C."/>
        </authorList>
    </citation>
    <scope>NUCLEOTIDE SEQUENCE [LARGE SCALE GENOMIC DNA]</scope>
    <source>
        <strain evidence="6 7">KN852</strain>
    </source>
</reference>
<dbReference type="SUPFAM" id="SSF52833">
    <property type="entry name" value="Thioredoxin-like"/>
    <property type="match status" value="1"/>
</dbReference>
<keyword evidence="1" id="KW-0813">Transport</keyword>
<comment type="caution">
    <text evidence="6">The sequence shown here is derived from an EMBL/GenBank/DDBJ whole genome shotgun (WGS) entry which is preliminary data.</text>
</comment>
<evidence type="ECO:0000256" key="1">
    <source>
        <dbReference type="ARBA" id="ARBA00022448"/>
    </source>
</evidence>
<protein>
    <submittedName>
        <fullName evidence="6">Thioredoxin family protein</fullName>
    </submittedName>
</protein>
<dbReference type="Gene3D" id="3.40.30.10">
    <property type="entry name" value="Glutaredoxin"/>
    <property type="match status" value="1"/>
</dbReference>
<evidence type="ECO:0000313" key="6">
    <source>
        <dbReference type="EMBL" id="NMM46852.1"/>
    </source>
</evidence>
<dbReference type="InterPro" id="IPR036249">
    <property type="entry name" value="Thioredoxin-like_sf"/>
</dbReference>
<evidence type="ECO:0000313" key="7">
    <source>
        <dbReference type="Proteomes" id="UP000559010"/>
    </source>
</evidence>
<dbReference type="GO" id="GO:0045454">
    <property type="term" value="P:cell redox homeostasis"/>
    <property type="evidence" value="ECO:0007669"/>
    <property type="project" value="TreeGrafter"/>
</dbReference>
<dbReference type="PANTHER" id="PTHR45663">
    <property type="entry name" value="GEO12009P1"/>
    <property type="match status" value="1"/>
</dbReference>
<dbReference type="RefSeq" id="WP_169677480.1">
    <property type="nucleotide sequence ID" value="NZ_JABBNU010000001.1"/>
</dbReference>
<dbReference type="Pfam" id="PF00085">
    <property type="entry name" value="Thioredoxin"/>
    <property type="match status" value="1"/>
</dbReference>
<feature type="domain" description="Thioredoxin" evidence="5">
    <location>
        <begin position="1"/>
        <end position="129"/>
    </location>
</feature>
<gene>
    <name evidence="6" type="ORF">HH304_00465</name>
</gene>
<accession>A0A848J0T0</accession>
<keyword evidence="3" id="KW-1015">Disulfide bond</keyword>
<dbReference type="Proteomes" id="UP000559010">
    <property type="component" value="Unassembled WGS sequence"/>
</dbReference>